<dbReference type="PANTHER" id="PTHR22789:SF0">
    <property type="entry name" value="3-OXO-TETRONATE 4-PHOSPHATE DECARBOXYLASE-RELATED"/>
    <property type="match status" value="1"/>
</dbReference>
<dbReference type="SUPFAM" id="SSF53639">
    <property type="entry name" value="AraD/HMP-PK domain-like"/>
    <property type="match status" value="1"/>
</dbReference>
<gene>
    <name evidence="4" type="ORF">GCM10008942_15130</name>
</gene>
<keyword evidence="5" id="KW-1185">Reference proteome</keyword>
<dbReference type="PANTHER" id="PTHR22789">
    <property type="entry name" value="FUCULOSE PHOSPHATE ALDOLASE"/>
    <property type="match status" value="1"/>
</dbReference>
<dbReference type="SMART" id="SM01007">
    <property type="entry name" value="Aldolase_II"/>
    <property type="match status" value="1"/>
</dbReference>
<sequence>MTDDELSLRQAMIATCLKMNAAGLNVGTAGNLSVRLRDGFLVTPTGMDYETMQSGEIVAMDFDDRYYGDFYPTSEWRFHSAILKARPEVNVVLHSHALYCTMLASCRMGIPAAHYDIASFGDDHIECSGYAPFGTPELSAEVLRALGHRKACLLGNHGVLVLGQTIPKAFRLLQQIEFLAHHYIGTLMLGRGVVLSKGEMNVVLERYKTYGKQPGQFERSDAPAEFQIIPPERGGDRLP</sequence>
<organism evidence="4 5">
    <name type="scientific">Rhizomicrobium electricum</name>
    <dbReference type="NCBI Taxonomy" id="480070"/>
    <lineage>
        <taxon>Bacteria</taxon>
        <taxon>Pseudomonadati</taxon>
        <taxon>Pseudomonadota</taxon>
        <taxon>Alphaproteobacteria</taxon>
        <taxon>Micropepsales</taxon>
        <taxon>Micropepsaceae</taxon>
        <taxon>Rhizomicrobium</taxon>
    </lineage>
</organism>
<keyword evidence="1" id="KW-0479">Metal-binding</keyword>
<accession>A0ABN1EIW1</accession>
<comment type="caution">
    <text evidence="4">The sequence shown here is derived from an EMBL/GenBank/DDBJ whole genome shotgun (WGS) entry which is preliminary data.</text>
</comment>
<dbReference type="InterPro" id="IPR001303">
    <property type="entry name" value="Aldolase_II/adducin_N"/>
</dbReference>
<dbReference type="InterPro" id="IPR050197">
    <property type="entry name" value="Aldolase_class_II_sugar_metab"/>
</dbReference>
<evidence type="ECO:0000259" key="3">
    <source>
        <dbReference type="SMART" id="SM01007"/>
    </source>
</evidence>
<dbReference type="RefSeq" id="WP_166932907.1">
    <property type="nucleotide sequence ID" value="NZ_BAAADD010000003.1"/>
</dbReference>
<proteinExistence type="predicted"/>
<name>A0ABN1EIW1_9PROT</name>
<dbReference type="Gene3D" id="3.40.225.10">
    <property type="entry name" value="Class II aldolase/adducin N-terminal domain"/>
    <property type="match status" value="1"/>
</dbReference>
<evidence type="ECO:0000256" key="2">
    <source>
        <dbReference type="ARBA" id="ARBA00023239"/>
    </source>
</evidence>
<dbReference type="Pfam" id="PF00596">
    <property type="entry name" value="Aldolase_II"/>
    <property type="match status" value="1"/>
</dbReference>
<evidence type="ECO:0000313" key="4">
    <source>
        <dbReference type="EMBL" id="GAA0567541.1"/>
    </source>
</evidence>
<keyword evidence="2" id="KW-0456">Lyase</keyword>
<evidence type="ECO:0000313" key="5">
    <source>
        <dbReference type="Proteomes" id="UP001499951"/>
    </source>
</evidence>
<reference evidence="4 5" key="1">
    <citation type="journal article" date="2019" name="Int. J. Syst. Evol. Microbiol.">
        <title>The Global Catalogue of Microorganisms (GCM) 10K type strain sequencing project: providing services to taxonomists for standard genome sequencing and annotation.</title>
        <authorList>
            <consortium name="The Broad Institute Genomics Platform"/>
            <consortium name="The Broad Institute Genome Sequencing Center for Infectious Disease"/>
            <person name="Wu L."/>
            <person name="Ma J."/>
        </authorList>
    </citation>
    <scope>NUCLEOTIDE SEQUENCE [LARGE SCALE GENOMIC DNA]</scope>
    <source>
        <strain evidence="4 5">JCM 15089</strain>
    </source>
</reference>
<dbReference type="InterPro" id="IPR036409">
    <property type="entry name" value="Aldolase_II/adducin_N_sf"/>
</dbReference>
<evidence type="ECO:0000256" key="1">
    <source>
        <dbReference type="ARBA" id="ARBA00022723"/>
    </source>
</evidence>
<dbReference type="EMBL" id="BAAADD010000003">
    <property type="protein sequence ID" value="GAA0567541.1"/>
    <property type="molecule type" value="Genomic_DNA"/>
</dbReference>
<protein>
    <submittedName>
        <fullName evidence="4">L-fuculose-phosphate aldolase</fullName>
    </submittedName>
</protein>
<feature type="domain" description="Class II aldolase/adducin N-terminal" evidence="3">
    <location>
        <begin position="10"/>
        <end position="184"/>
    </location>
</feature>
<dbReference type="Proteomes" id="UP001499951">
    <property type="component" value="Unassembled WGS sequence"/>
</dbReference>